<name>A0A2T4IWN6_9HYPH</name>
<dbReference type="AlphaFoldDB" id="A0A2T4IWN6"/>
<dbReference type="Gene3D" id="1.10.287.470">
    <property type="entry name" value="Helix hairpin bin"/>
    <property type="match status" value="1"/>
</dbReference>
<dbReference type="SUPFAM" id="SSF111369">
    <property type="entry name" value="HlyD-like secretion proteins"/>
    <property type="match status" value="1"/>
</dbReference>
<dbReference type="OrthoDB" id="9816569at2"/>
<dbReference type="PANTHER" id="PTHR30158">
    <property type="entry name" value="ACRA/E-RELATED COMPONENT OF DRUG EFFLUX TRANSPORTER"/>
    <property type="match status" value="1"/>
</dbReference>
<comment type="similarity">
    <text evidence="2">Belongs to the membrane fusion protein (MFP) (TC 8.A.1) family.</text>
</comment>
<dbReference type="GO" id="GO:0030313">
    <property type="term" value="C:cell envelope"/>
    <property type="evidence" value="ECO:0007669"/>
    <property type="project" value="UniProtKB-SubCell"/>
</dbReference>
<dbReference type="PANTHER" id="PTHR30158:SF10">
    <property type="entry name" value="CATION EFFLUX PUMP"/>
    <property type="match status" value="1"/>
</dbReference>
<evidence type="ECO:0000256" key="3">
    <source>
        <dbReference type="SAM" id="SignalP"/>
    </source>
</evidence>
<evidence type="ECO:0000259" key="6">
    <source>
        <dbReference type="Pfam" id="PF25944"/>
    </source>
</evidence>
<evidence type="ECO:0000256" key="2">
    <source>
        <dbReference type="ARBA" id="ARBA00009477"/>
    </source>
</evidence>
<reference evidence="8 9" key="1">
    <citation type="submission" date="2018-03" db="EMBL/GenBank/DDBJ databases">
        <title>Genome sequence of the symbiotic type strain Mesorhizobium helmanticense CSLC115NT isolated from Lotus corniculatus nodules.</title>
        <authorList>
            <person name="Sannazzaro A.I."/>
            <person name="Torres Tejerizo G.A."/>
            <person name="Dip D."/>
            <person name="Caballero M."/>
            <person name="Pistorio M."/>
            <person name="Estrella M.J."/>
        </authorList>
    </citation>
    <scope>NUCLEOTIDE SEQUENCE [LARGE SCALE GENOMIC DNA]</scope>
    <source>
        <strain evidence="8 9">CSLC115N</strain>
    </source>
</reference>
<comment type="subcellular location">
    <subcellularLocation>
        <location evidence="1">Cell envelope</location>
    </subcellularLocation>
</comment>
<dbReference type="GO" id="GO:0046677">
    <property type="term" value="P:response to antibiotic"/>
    <property type="evidence" value="ECO:0007669"/>
    <property type="project" value="TreeGrafter"/>
</dbReference>
<dbReference type="Pfam" id="PF25944">
    <property type="entry name" value="Beta-barrel_RND"/>
    <property type="match status" value="1"/>
</dbReference>
<dbReference type="InterPro" id="IPR058624">
    <property type="entry name" value="MdtA-like_HH"/>
</dbReference>
<dbReference type="Proteomes" id="UP000240259">
    <property type="component" value="Unassembled WGS sequence"/>
</dbReference>
<evidence type="ECO:0000313" key="9">
    <source>
        <dbReference type="Proteomes" id="UP000240259"/>
    </source>
</evidence>
<feature type="chain" id="PRO_5015647890" evidence="3">
    <location>
        <begin position="46"/>
        <end position="404"/>
    </location>
</feature>
<dbReference type="NCBIfam" id="TIGR01730">
    <property type="entry name" value="RND_mfp"/>
    <property type="match status" value="1"/>
</dbReference>
<evidence type="ECO:0000259" key="4">
    <source>
        <dbReference type="Pfam" id="PF25876"/>
    </source>
</evidence>
<dbReference type="Gene3D" id="2.40.50.100">
    <property type="match status" value="1"/>
</dbReference>
<dbReference type="InterPro" id="IPR058626">
    <property type="entry name" value="MdtA-like_b-barrel"/>
</dbReference>
<dbReference type="InterPro" id="IPR006143">
    <property type="entry name" value="RND_pump_MFP"/>
</dbReference>
<dbReference type="InterPro" id="IPR058625">
    <property type="entry name" value="MdtA-like_BSH"/>
</dbReference>
<evidence type="ECO:0000256" key="1">
    <source>
        <dbReference type="ARBA" id="ARBA00004196"/>
    </source>
</evidence>
<keyword evidence="3" id="KW-0732">Signal</keyword>
<comment type="caution">
    <text evidence="8">The sequence shown here is derived from an EMBL/GenBank/DDBJ whole genome shotgun (WGS) entry which is preliminary data.</text>
</comment>
<evidence type="ECO:0000259" key="5">
    <source>
        <dbReference type="Pfam" id="PF25917"/>
    </source>
</evidence>
<evidence type="ECO:0000259" key="7">
    <source>
        <dbReference type="Pfam" id="PF25967"/>
    </source>
</evidence>
<gene>
    <name evidence="8" type="ORF">C9427_13160</name>
</gene>
<dbReference type="Gene3D" id="2.40.420.20">
    <property type="match status" value="1"/>
</dbReference>
<dbReference type="Pfam" id="PF25876">
    <property type="entry name" value="HH_MFP_RND"/>
    <property type="match status" value="1"/>
</dbReference>
<feature type="domain" description="Multidrug resistance protein MdtA-like beta-barrel" evidence="6">
    <location>
        <begin position="256"/>
        <end position="310"/>
    </location>
</feature>
<accession>A0A2T4IWN6</accession>
<dbReference type="GO" id="GO:0015562">
    <property type="term" value="F:efflux transmembrane transporter activity"/>
    <property type="evidence" value="ECO:0007669"/>
    <property type="project" value="InterPro"/>
</dbReference>
<dbReference type="Pfam" id="PF25967">
    <property type="entry name" value="RND-MFP_C"/>
    <property type="match status" value="1"/>
</dbReference>
<feature type="domain" description="Multidrug resistance protein MdtA-like alpha-helical hairpin" evidence="4">
    <location>
        <begin position="118"/>
        <end position="187"/>
    </location>
</feature>
<dbReference type="InterPro" id="IPR058627">
    <property type="entry name" value="MdtA-like_C"/>
</dbReference>
<protein>
    <submittedName>
        <fullName evidence="8">Efflux transporter periplasmic adaptor subunit</fullName>
    </submittedName>
</protein>
<keyword evidence="9" id="KW-1185">Reference proteome</keyword>
<feature type="signal peptide" evidence="3">
    <location>
        <begin position="1"/>
        <end position="45"/>
    </location>
</feature>
<feature type="domain" description="Multidrug resistance protein MdtA-like barrel-sandwich hybrid" evidence="5">
    <location>
        <begin position="78"/>
        <end position="213"/>
    </location>
</feature>
<sequence length="404" mass="43966">MDTPENGQLHRDAGRRPRRSAGWLTRAAVSAAFLLGMAFSSTAFAQDQQLPEVTAAKPVVREIVEDDEFVGRFEAVDQVAIRSRVSGYLDKVSFQDGALVNKGDLLFTIDQRPYQAAYDAAKSQVDVAKSLLEFSKMQLDRADELAKTGNISTATVDDRRREYLSAQAQMQGATAALTTASLNMEFTEIKAPLSGRIDRRLVSVGNLVQPDSTLLTTIVTRDPIDFYFDVDERLYFSYARDAKERGGSMQEGAGGLDVVVRVADREEAVFKGKLDFAENRIDNATGTMRVRATFPNADGVLQPGMFGRINVPGSLPHSGVLVPDEAIGADQDRRIVFLVDEAGMVSAKPVRTGPLLDGYRVIRAGLTGDETIIVNGLMHARPGTKVKVEMVTLPPKAETAGLPQ</sequence>
<organism evidence="8 9">
    <name type="scientific">Mesorhizobium helmanticense</name>
    <dbReference type="NCBI Taxonomy" id="1776423"/>
    <lineage>
        <taxon>Bacteria</taxon>
        <taxon>Pseudomonadati</taxon>
        <taxon>Pseudomonadota</taxon>
        <taxon>Alphaproteobacteria</taxon>
        <taxon>Hyphomicrobiales</taxon>
        <taxon>Phyllobacteriaceae</taxon>
        <taxon>Mesorhizobium</taxon>
    </lineage>
</organism>
<dbReference type="Gene3D" id="2.40.30.170">
    <property type="match status" value="1"/>
</dbReference>
<feature type="domain" description="Multidrug resistance protein MdtA-like C-terminal permuted SH3" evidence="7">
    <location>
        <begin position="320"/>
        <end position="377"/>
    </location>
</feature>
<dbReference type="EMBL" id="PZJX01000026">
    <property type="protein sequence ID" value="PTE10060.1"/>
    <property type="molecule type" value="Genomic_DNA"/>
</dbReference>
<evidence type="ECO:0000313" key="8">
    <source>
        <dbReference type="EMBL" id="PTE10060.1"/>
    </source>
</evidence>
<dbReference type="GO" id="GO:0005886">
    <property type="term" value="C:plasma membrane"/>
    <property type="evidence" value="ECO:0007669"/>
    <property type="project" value="TreeGrafter"/>
</dbReference>
<proteinExistence type="inferred from homology"/>
<dbReference type="Pfam" id="PF25917">
    <property type="entry name" value="BSH_RND"/>
    <property type="match status" value="1"/>
</dbReference>